<dbReference type="GO" id="GO:0140114">
    <property type="term" value="P:cellular detoxification of fluoride"/>
    <property type="evidence" value="ECO:0007669"/>
    <property type="project" value="UniProtKB-UniRule"/>
</dbReference>
<evidence type="ECO:0000256" key="8">
    <source>
        <dbReference type="ARBA" id="ARBA00023136"/>
    </source>
</evidence>
<keyword evidence="5 12" id="KW-1133">Transmembrane helix</keyword>
<sequence>MSHLLLVALGGAIGASARHLANLVALRIGGPNFPWGTLFVNIAGSFAMGLLIAGLARRTGTSMEVRSFLATGVLGGFTTFSAFSLDFASLWERGEQWTGVAYLAASVSLSILALFAGLTMVRAA</sequence>
<dbReference type="GO" id="GO:0005886">
    <property type="term" value="C:plasma membrane"/>
    <property type="evidence" value="ECO:0007669"/>
    <property type="project" value="UniProtKB-SubCell"/>
</dbReference>
<keyword evidence="4 12" id="KW-0812">Transmembrane</keyword>
<feature type="transmembrane region" description="Helical" evidence="12">
    <location>
        <begin position="33"/>
        <end position="56"/>
    </location>
</feature>
<evidence type="ECO:0000256" key="4">
    <source>
        <dbReference type="ARBA" id="ARBA00022692"/>
    </source>
</evidence>
<dbReference type="HAMAP" id="MF_00454">
    <property type="entry name" value="FluC"/>
    <property type="match status" value="1"/>
</dbReference>
<evidence type="ECO:0000313" key="14">
    <source>
        <dbReference type="Proteomes" id="UP000291301"/>
    </source>
</evidence>
<proteinExistence type="inferred from homology"/>
<gene>
    <name evidence="12 13" type="primary">crcB</name>
    <name evidence="12" type="synonym">fluC</name>
    <name evidence="13" type="ORF">E0D97_13955</name>
</gene>
<evidence type="ECO:0000256" key="7">
    <source>
        <dbReference type="ARBA" id="ARBA00023065"/>
    </source>
</evidence>
<dbReference type="Pfam" id="PF02537">
    <property type="entry name" value="CRCB"/>
    <property type="match status" value="1"/>
</dbReference>
<dbReference type="NCBIfam" id="NF010791">
    <property type="entry name" value="PRK14195.1"/>
    <property type="match status" value="1"/>
</dbReference>
<keyword evidence="6 12" id="KW-0915">Sodium</keyword>
<dbReference type="NCBIfam" id="NF010805">
    <property type="entry name" value="PRK14209.1"/>
    <property type="match status" value="1"/>
</dbReference>
<dbReference type="RefSeq" id="WP_131569992.1">
    <property type="nucleotide sequence ID" value="NZ_JAINFK010000005.1"/>
</dbReference>
<keyword evidence="8 12" id="KW-0472">Membrane</keyword>
<protein>
    <recommendedName>
        <fullName evidence="12">Fluoride-specific ion channel FluC</fullName>
    </recommendedName>
</protein>
<dbReference type="InterPro" id="IPR003691">
    <property type="entry name" value="FluC"/>
</dbReference>
<dbReference type="EMBL" id="SJST01000006">
    <property type="protein sequence ID" value="TCD13110.1"/>
    <property type="molecule type" value="Genomic_DNA"/>
</dbReference>
<comment type="caution">
    <text evidence="13">The sequence shown here is derived from an EMBL/GenBank/DDBJ whole genome shotgun (WGS) entry which is preliminary data.</text>
</comment>
<evidence type="ECO:0000256" key="6">
    <source>
        <dbReference type="ARBA" id="ARBA00023053"/>
    </source>
</evidence>
<keyword evidence="3" id="KW-0997">Cell inner membrane</keyword>
<evidence type="ECO:0000256" key="12">
    <source>
        <dbReference type="HAMAP-Rule" id="MF_00454"/>
    </source>
</evidence>
<comment type="activity regulation">
    <text evidence="12">Na(+) is not transported, but it plays an essential structural role and its presence is essential for fluoride channel function.</text>
</comment>
<feature type="transmembrane region" description="Helical" evidence="12">
    <location>
        <begin position="100"/>
        <end position="121"/>
    </location>
</feature>
<evidence type="ECO:0000256" key="1">
    <source>
        <dbReference type="ARBA" id="ARBA00004651"/>
    </source>
</evidence>
<evidence type="ECO:0000256" key="5">
    <source>
        <dbReference type="ARBA" id="ARBA00022989"/>
    </source>
</evidence>
<dbReference type="PANTHER" id="PTHR28259:SF1">
    <property type="entry name" value="FLUORIDE EXPORT PROTEIN 1-RELATED"/>
    <property type="match status" value="1"/>
</dbReference>
<evidence type="ECO:0000256" key="3">
    <source>
        <dbReference type="ARBA" id="ARBA00022519"/>
    </source>
</evidence>
<keyword evidence="12" id="KW-0813">Transport</keyword>
<evidence type="ECO:0000256" key="11">
    <source>
        <dbReference type="ARBA" id="ARBA00035585"/>
    </source>
</evidence>
<dbReference type="GO" id="GO:0062054">
    <property type="term" value="F:fluoride channel activity"/>
    <property type="evidence" value="ECO:0007669"/>
    <property type="project" value="UniProtKB-UniRule"/>
</dbReference>
<comment type="similarity">
    <text evidence="10 12">Belongs to the fluoride channel Fluc/FEX (TC 1.A.43) family.</text>
</comment>
<keyword evidence="12" id="KW-0479">Metal-binding</keyword>
<comment type="subcellular location">
    <subcellularLocation>
        <location evidence="1 12">Cell membrane</location>
        <topology evidence="1 12">Multi-pass membrane protein</topology>
    </subcellularLocation>
</comment>
<comment type="function">
    <text evidence="12">Fluoride-specific ion channel. Important for reducing fluoride concentration in the cell, thus reducing its toxicity.</text>
</comment>
<dbReference type="PANTHER" id="PTHR28259">
    <property type="entry name" value="FLUORIDE EXPORT PROTEIN 1-RELATED"/>
    <property type="match status" value="1"/>
</dbReference>
<dbReference type="NCBIfam" id="TIGR00494">
    <property type="entry name" value="crcB"/>
    <property type="match status" value="1"/>
</dbReference>
<feature type="binding site" evidence="12">
    <location>
        <position position="78"/>
    </location>
    <ligand>
        <name>Na(+)</name>
        <dbReference type="ChEBI" id="CHEBI:29101"/>
        <note>structural</note>
    </ligand>
</feature>
<keyword evidence="2 12" id="KW-1003">Cell membrane</keyword>
<comment type="catalytic activity">
    <reaction evidence="11">
        <text>fluoride(in) = fluoride(out)</text>
        <dbReference type="Rhea" id="RHEA:76159"/>
        <dbReference type="ChEBI" id="CHEBI:17051"/>
    </reaction>
    <physiologicalReaction direction="left-to-right" evidence="11">
        <dbReference type="Rhea" id="RHEA:76160"/>
    </physiologicalReaction>
</comment>
<feature type="transmembrane region" description="Helical" evidence="12">
    <location>
        <begin position="68"/>
        <end position="88"/>
    </location>
</feature>
<keyword evidence="9 12" id="KW-0407">Ion channel</keyword>
<reference evidence="13 14" key="1">
    <citation type="journal article" date="2015" name="Antonie Van Leeuwenhoek">
        <title>Oricola cellulosilytica gen. nov., sp. nov., a cellulose-degrading bacterium of the family Phyllobacteriaceae isolated from surface seashore water, and emended descriptions of Mesorhizobium loti and Phyllobacterium myrsinacearum.</title>
        <authorList>
            <person name="Hameed A."/>
            <person name="Shahina M."/>
            <person name="Lai W.A."/>
            <person name="Lin S.Y."/>
            <person name="Young L.S."/>
            <person name="Liu Y.C."/>
            <person name="Hsu Y.H."/>
            <person name="Young C.C."/>
        </authorList>
    </citation>
    <scope>NUCLEOTIDE SEQUENCE [LARGE SCALE GENOMIC DNA]</scope>
    <source>
        <strain evidence="13 14">KCTC 52183</strain>
    </source>
</reference>
<evidence type="ECO:0000256" key="9">
    <source>
        <dbReference type="ARBA" id="ARBA00023303"/>
    </source>
</evidence>
<evidence type="ECO:0000313" key="13">
    <source>
        <dbReference type="EMBL" id="TCD13110.1"/>
    </source>
</evidence>
<dbReference type="GO" id="GO:0046872">
    <property type="term" value="F:metal ion binding"/>
    <property type="evidence" value="ECO:0007669"/>
    <property type="project" value="UniProtKB-KW"/>
</dbReference>
<keyword evidence="7 12" id="KW-0406">Ion transport</keyword>
<keyword evidence="14" id="KW-1185">Reference proteome</keyword>
<name>A0A4R0P7S6_9HYPH</name>
<dbReference type="Proteomes" id="UP000291301">
    <property type="component" value="Unassembled WGS sequence"/>
</dbReference>
<dbReference type="AlphaFoldDB" id="A0A4R0P7S6"/>
<evidence type="ECO:0000256" key="10">
    <source>
        <dbReference type="ARBA" id="ARBA00035120"/>
    </source>
</evidence>
<dbReference type="OrthoDB" id="9806299at2"/>
<feature type="binding site" evidence="12">
    <location>
        <position position="75"/>
    </location>
    <ligand>
        <name>Na(+)</name>
        <dbReference type="ChEBI" id="CHEBI:29101"/>
        <note>structural</note>
    </ligand>
</feature>
<evidence type="ECO:0000256" key="2">
    <source>
        <dbReference type="ARBA" id="ARBA00022475"/>
    </source>
</evidence>
<organism evidence="13 14">
    <name type="scientific">Oricola cellulosilytica</name>
    <dbReference type="NCBI Taxonomy" id="1429082"/>
    <lineage>
        <taxon>Bacteria</taxon>
        <taxon>Pseudomonadati</taxon>
        <taxon>Pseudomonadota</taxon>
        <taxon>Alphaproteobacteria</taxon>
        <taxon>Hyphomicrobiales</taxon>
        <taxon>Ahrensiaceae</taxon>
        <taxon>Oricola</taxon>
    </lineage>
</organism>
<accession>A0A4R0P7S6</accession>